<evidence type="ECO:0000313" key="4">
    <source>
        <dbReference type="EMBL" id="MDJ1651151.1"/>
    </source>
</evidence>
<dbReference type="SUPFAM" id="SSF53448">
    <property type="entry name" value="Nucleotide-diphospho-sugar transferases"/>
    <property type="match status" value="1"/>
</dbReference>
<evidence type="ECO:0000256" key="1">
    <source>
        <dbReference type="ARBA" id="ARBA00022676"/>
    </source>
</evidence>
<dbReference type="RefSeq" id="WP_283832496.1">
    <property type="nucleotide sequence ID" value="NZ_JASJEU010000020.1"/>
</dbReference>
<dbReference type="EMBL" id="JASJEU010000020">
    <property type="protein sequence ID" value="MDJ1651151.1"/>
    <property type="molecule type" value="Genomic_DNA"/>
</dbReference>
<protein>
    <submittedName>
        <fullName evidence="4">Glycosyltransferase</fullName>
        <ecNumber evidence="4">2.4.-.-</ecNumber>
    </submittedName>
</protein>
<keyword evidence="5" id="KW-1185">Reference proteome</keyword>
<reference evidence="4 5" key="1">
    <citation type="submission" date="2023-05" db="EMBL/GenBank/DDBJ databases">
        <title>Gordonibacter KGMB12511T sp. nov., isolated from faeces of healthy Korean.</title>
        <authorList>
            <person name="Kim H.S."/>
            <person name="Kim J.-S."/>
            <person name="Suh M.K."/>
            <person name="Eom M.K."/>
            <person name="Do H.E."/>
            <person name="Lee J.-S."/>
        </authorList>
    </citation>
    <scope>NUCLEOTIDE SEQUENCE [LARGE SCALE GENOMIC DNA]</scope>
    <source>
        <strain evidence="4 5">KGMB12511</strain>
    </source>
</reference>
<evidence type="ECO:0000313" key="5">
    <source>
        <dbReference type="Proteomes" id="UP001232750"/>
    </source>
</evidence>
<dbReference type="InterPro" id="IPR001173">
    <property type="entry name" value="Glyco_trans_2-like"/>
</dbReference>
<name>A0ABT7DRJ4_9ACTN</name>
<proteinExistence type="predicted"/>
<dbReference type="InterPro" id="IPR029044">
    <property type="entry name" value="Nucleotide-diphossugar_trans"/>
</dbReference>
<dbReference type="Proteomes" id="UP001232750">
    <property type="component" value="Unassembled WGS sequence"/>
</dbReference>
<sequence>MKPNVSIIIPIYNVKPFLEQCLESVLAQDMPEIEVVCVDDGSTDGSSDIIDRFAARDERIVAVHKENGGYGKAVNRGLKHATADYIGIVEPDDYVDPTMYRTLWEAAQRHGCPDVVKAAYWRVCAAGTEEEHMLPANYLHCVSKVDEPFQLAEDAEFLFHHPSIWSAIYRRSFLDEHNIRMREIPGAGWADNPFLMETLAEARTIVYVDEPLYFYREFNVGSSSNVKDPSIIYGRWLDMDDIVKAQHITAPRILEGHYNRGCAYLEMLNDDFDVEDPEIKRNIKAMVARIDYNAVITSQKIPQNYKDAYQRHVSAPARLTHKIGRVFK</sequence>
<keyword evidence="1 4" id="KW-0328">Glycosyltransferase</keyword>
<organism evidence="4 5">
    <name type="scientific">Gordonibacter faecis</name>
    <dbReference type="NCBI Taxonomy" id="3047475"/>
    <lineage>
        <taxon>Bacteria</taxon>
        <taxon>Bacillati</taxon>
        <taxon>Actinomycetota</taxon>
        <taxon>Coriobacteriia</taxon>
        <taxon>Eggerthellales</taxon>
        <taxon>Eggerthellaceae</taxon>
        <taxon>Gordonibacter</taxon>
    </lineage>
</organism>
<comment type="caution">
    <text evidence="4">The sequence shown here is derived from an EMBL/GenBank/DDBJ whole genome shotgun (WGS) entry which is preliminary data.</text>
</comment>
<feature type="domain" description="Glycosyltransferase 2-like" evidence="3">
    <location>
        <begin position="6"/>
        <end position="141"/>
    </location>
</feature>
<dbReference type="Gene3D" id="3.90.550.10">
    <property type="entry name" value="Spore Coat Polysaccharide Biosynthesis Protein SpsA, Chain A"/>
    <property type="match status" value="1"/>
</dbReference>
<dbReference type="EC" id="2.4.-.-" evidence="4"/>
<dbReference type="CDD" id="cd00761">
    <property type="entry name" value="Glyco_tranf_GTA_type"/>
    <property type="match status" value="1"/>
</dbReference>
<dbReference type="PANTHER" id="PTHR22916">
    <property type="entry name" value="GLYCOSYLTRANSFERASE"/>
    <property type="match status" value="1"/>
</dbReference>
<evidence type="ECO:0000259" key="3">
    <source>
        <dbReference type="Pfam" id="PF00535"/>
    </source>
</evidence>
<dbReference type="PANTHER" id="PTHR22916:SF51">
    <property type="entry name" value="GLYCOSYLTRANSFERASE EPSH-RELATED"/>
    <property type="match status" value="1"/>
</dbReference>
<dbReference type="Pfam" id="PF00535">
    <property type="entry name" value="Glycos_transf_2"/>
    <property type="match status" value="1"/>
</dbReference>
<accession>A0ABT7DRJ4</accession>
<gene>
    <name evidence="4" type="ORF">QNJ86_10095</name>
</gene>
<keyword evidence="2 4" id="KW-0808">Transferase</keyword>
<evidence type="ECO:0000256" key="2">
    <source>
        <dbReference type="ARBA" id="ARBA00022679"/>
    </source>
</evidence>
<dbReference type="GO" id="GO:0016757">
    <property type="term" value="F:glycosyltransferase activity"/>
    <property type="evidence" value="ECO:0007669"/>
    <property type="project" value="UniProtKB-KW"/>
</dbReference>